<evidence type="ECO:0000313" key="2">
    <source>
        <dbReference type="Proteomes" id="UP001549320"/>
    </source>
</evidence>
<comment type="caution">
    <text evidence="1">The sequence shown here is derived from an EMBL/GenBank/DDBJ whole genome shotgun (WGS) entry which is preliminary data.</text>
</comment>
<proteinExistence type="predicted"/>
<protein>
    <recommendedName>
        <fullName evidence="3">Preprotein translocase subunit SecD</fullName>
    </recommendedName>
</protein>
<gene>
    <name evidence="1" type="ORF">ABIE13_000124</name>
</gene>
<dbReference type="Proteomes" id="UP001549320">
    <property type="component" value="Unassembled WGS sequence"/>
</dbReference>
<dbReference type="EMBL" id="JBEPSH010000001">
    <property type="protein sequence ID" value="MET4575027.1"/>
    <property type="molecule type" value="Genomic_DNA"/>
</dbReference>
<name>A0ABV2Q1X9_9BURK</name>
<dbReference type="RefSeq" id="WP_354440246.1">
    <property type="nucleotide sequence ID" value="NZ_JBEPSH010000001.1"/>
</dbReference>
<evidence type="ECO:0008006" key="3">
    <source>
        <dbReference type="Google" id="ProtNLM"/>
    </source>
</evidence>
<keyword evidence="2" id="KW-1185">Reference proteome</keyword>
<accession>A0ABV2Q1X9</accession>
<organism evidence="1 2">
    <name type="scientific">Ottowia thiooxydans</name>
    <dbReference type="NCBI Taxonomy" id="219182"/>
    <lineage>
        <taxon>Bacteria</taxon>
        <taxon>Pseudomonadati</taxon>
        <taxon>Pseudomonadota</taxon>
        <taxon>Betaproteobacteria</taxon>
        <taxon>Burkholderiales</taxon>
        <taxon>Comamonadaceae</taxon>
        <taxon>Ottowia</taxon>
    </lineage>
</organism>
<reference evidence="1 2" key="1">
    <citation type="submission" date="2024-06" db="EMBL/GenBank/DDBJ databases">
        <title>Sorghum-associated microbial communities from plants grown in Nebraska, USA.</title>
        <authorList>
            <person name="Schachtman D."/>
        </authorList>
    </citation>
    <scope>NUCLEOTIDE SEQUENCE [LARGE SCALE GENOMIC DNA]</scope>
    <source>
        <strain evidence="1 2">2709</strain>
    </source>
</reference>
<sequence length="84" mass="9088">MRAQDILPDHADEMQINGLTVRKGSVGAFLVNARALSDPAVTGAAREAFLSDIEAALPALRALGLFDVLEIRDPQLRAFVEERS</sequence>
<evidence type="ECO:0000313" key="1">
    <source>
        <dbReference type="EMBL" id="MET4575027.1"/>
    </source>
</evidence>